<dbReference type="PANTHER" id="PTHR34784:SF1">
    <property type="entry name" value="50S RIBOSOMAL PROTEIN L34"/>
    <property type="match status" value="1"/>
</dbReference>
<dbReference type="AlphaFoldDB" id="A0A1U7DEP6"/>
<gene>
    <name evidence="1" type="ORF">BV394_00675</name>
</gene>
<evidence type="ECO:0000313" key="1">
    <source>
        <dbReference type="EMBL" id="APX88426.1"/>
    </source>
</evidence>
<organism evidence="1 2">
    <name type="scientific">Brevirhabdus pacifica</name>
    <dbReference type="NCBI Taxonomy" id="1267768"/>
    <lineage>
        <taxon>Bacteria</taxon>
        <taxon>Pseudomonadati</taxon>
        <taxon>Pseudomonadota</taxon>
        <taxon>Alphaproteobacteria</taxon>
        <taxon>Rhodobacterales</taxon>
        <taxon>Paracoccaceae</taxon>
        <taxon>Brevirhabdus</taxon>
    </lineage>
</organism>
<sequence length="123" mass="13484">MPRKRMVIEYGMGTSLRRQDYTQAARRAVENALWRNSLTLAELFGFARDDMRIEVEIGVQKPEAVDTEALKGIFPYGAPEIRARHGGLDTPKPDGNGATLIANCAIIVSFDMDSAAQGKENGS</sequence>
<evidence type="ECO:0000313" key="2">
    <source>
        <dbReference type="Proteomes" id="UP000187266"/>
    </source>
</evidence>
<dbReference type="Gene3D" id="3.30.1330.20">
    <property type="entry name" value="Tubulin/FtsZ, C-terminal domain"/>
    <property type="match status" value="1"/>
</dbReference>
<accession>A0A1U7DEP6</accession>
<dbReference type="RefSeq" id="WP_076978450.1">
    <property type="nucleotide sequence ID" value="NZ_CP019124.1"/>
</dbReference>
<accession>A0A2M9DH51</accession>
<dbReference type="OrthoDB" id="7360766at2"/>
<name>A0A1U7DEP6_9RHOB</name>
<dbReference type="EMBL" id="CP019124">
    <property type="protein sequence ID" value="APX88426.1"/>
    <property type="molecule type" value="Genomic_DNA"/>
</dbReference>
<dbReference type="Proteomes" id="UP000187266">
    <property type="component" value="Chromosome"/>
</dbReference>
<dbReference type="NCBIfam" id="TIGR02058">
    <property type="entry name" value="lin0512_fam"/>
    <property type="match status" value="1"/>
</dbReference>
<protein>
    <submittedName>
        <fullName evidence="1">Uncharacterized protein</fullName>
    </submittedName>
</protein>
<dbReference type="InterPro" id="IPR011719">
    <property type="entry name" value="CHP02058"/>
</dbReference>
<dbReference type="STRING" id="1267768.BV394_00675"/>
<dbReference type="InterPro" id="IPR037103">
    <property type="entry name" value="Tubulin/FtsZ-like_C"/>
</dbReference>
<dbReference type="Pfam" id="PF09585">
    <property type="entry name" value="Lin0512_fam"/>
    <property type="match status" value="1"/>
</dbReference>
<dbReference type="PANTHER" id="PTHR34784">
    <property type="entry name" value="50S RIBOSOMAL PROTEIN L34"/>
    <property type="match status" value="1"/>
</dbReference>
<keyword evidence="2" id="KW-1185">Reference proteome</keyword>
<reference evidence="1 2" key="1">
    <citation type="submission" date="2017-01" db="EMBL/GenBank/DDBJ databases">
        <title>Genomic analysis of Xuhuaishuia manganoxidans DY6-4.</title>
        <authorList>
            <person name="Wang X."/>
        </authorList>
    </citation>
    <scope>NUCLEOTIDE SEQUENCE [LARGE SCALE GENOMIC DNA]</scope>
    <source>
        <strain evidence="1 2">DY6-4</strain>
    </source>
</reference>
<proteinExistence type="predicted"/>